<dbReference type="AlphaFoldDB" id="A0A803R086"/>
<reference evidence="1" key="2">
    <citation type="submission" date="2021-03" db="UniProtKB">
        <authorList>
            <consortium name="EnsemblPlants"/>
        </authorList>
    </citation>
    <scope>IDENTIFICATION</scope>
</reference>
<dbReference type="Gramene" id="novel_model_3519_5bd9a17a">
    <property type="protein sequence ID" value="cds.novel_model_3519_5bd9a17a"/>
    <property type="gene ID" value="novel_gene_1875_5bd9a17a"/>
</dbReference>
<proteinExistence type="predicted"/>
<accession>A0A803R086</accession>
<protein>
    <submittedName>
        <fullName evidence="1">Uncharacterized protein</fullName>
    </submittedName>
</protein>
<name>A0A803R086_CANSA</name>
<reference evidence="1" key="1">
    <citation type="submission" date="2018-11" db="EMBL/GenBank/DDBJ databases">
        <authorList>
            <person name="Grassa J C."/>
        </authorList>
    </citation>
    <scope>NUCLEOTIDE SEQUENCE [LARGE SCALE GENOMIC DNA]</scope>
</reference>
<keyword evidence="2" id="KW-1185">Reference proteome</keyword>
<organism evidence="1 2">
    <name type="scientific">Cannabis sativa</name>
    <name type="common">Hemp</name>
    <name type="synonym">Marijuana</name>
    <dbReference type="NCBI Taxonomy" id="3483"/>
    <lineage>
        <taxon>Eukaryota</taxon>
        <taxon>Viridiplantae</taxon>
        <taxon>Streptophyta</taxon>
        <taxon>Embryophyta</taxon>
        <taxon>Tracheophyta</taxon>
        <taxon>Spermatophyta</taxon>
        <taxon>Magnoliopsida</taxon>
        <taxon>eudicotyledons</taxon>
        <taxon>Gunneridae</taxon>
        <taxon>Pentapetalae</taxon>
        <taxon>rosids</taxon>
        <taxon>fabids</taxon>
        <taxon>Rosales</taxon>
        <taxon>Cannabaceae</taxon>
        <taxon>Cannabis</taxon>
    </lineage>
</organism>
<evidence type="ECO:0000313" key="1">
    <source>
        <dbReference type="EnsemblPlants" id="cds.novel_model_3519_5bd9a17a"/>
    </source>
</evidence>
<dbReference type="EMBL" id="UZAU01000292">
    <property type="status" value="NOT_ANNOTATED_CDS"/>
    <property type="molecule type" value="Genomic_DNA"/>
</dbReference>
<dbReference type="EnsemblPlants" id="novel_model_3519_5bd9a17a">
    <property type="protein sequence ID" value="cds.novel_model_3519_5bd9a17a"/>
    <property type="gene ID" value="novel_gene_1875_5bd9a17a"/>
</dbReference>
<evidence type="ECO:0000313" key="2">
    <source>
        <dbReference type="Proteomes" id="UP000596661"/>
    </source>
</evidence>
<dbReference type="Proteomes" id="UP000596661">
    <property type="component" value="Chromosome 3"/>
</dbReference>
<sequence>MPHRNSESQDNHQTYTQIIQIKKTINLFLITFELEFCSKEAETLVPKLLLLLNRVFGTPFN</sequence>